<comment type="caution">
    <text evidence="6">The sequence shown here is derived from an EMBL/GenBank/DDBJ whole genome shotgun (WGS) entry which is preliminary data.</text>
</comment>
<protein>
    <submittedName>
        <fullName evidence="6">AraC family transcriptional regulator</fullName>
    </submittedName>
</protein>
<feature type="chain" id="PRO_5022158213" evidence="4">
    <location>
        <begin position="22"/>
        <end position="561"/>
    </location>
</feature>
<name>A0A554VNX1_9FLAO</name>
<dbReference type="RefSeq" id="WP_143915832.1">
    <property type="nucleotide sequence ID" value="NZ_CANMWY010000006.1"/>
</dbReference>
<dbReference type="SMART" id="SM00028">
    <property type="entry name" value="TPR"/>
    <property type="match status" value="2"/>
</dbReference>
<evidence type="ECO:0000313" key="7">
    <source>
        <dbReference type="Proteomes" id="UP000318833"/>
    </source>
</evidence>
<keyword evidence="2" id="KW-0802">TPR repeat</keyword>
<evidence type="ECO:0000313" key="6">
    <source>
        <dbReference type="EMBL" id="TSE10094.1"/>
    </source>
</evidence>
<accession>A0A554VNX1</accession>
<dbReference type="Proteomes" id="UP000318833">
    <property type="component" value="Unassembled WGS sequence"/>
</dbReference>
<keyword evidence="3" id="KW-0472">Membrane</keyword>
<dbReference type="OrthoDB" id="5295174at2"/>
<evidence type="ECO:0000256" key="1">
    <source>
        <dbReference type="ARBA" id="ARBA00023125"/>
    </source>
</evidence>
<feature type="signal peptide" evidence="4">
    <location>
        <begin position="1"/>
        <end position="21"/>
    </location>
</feature>
<dbReference type="GO" id="GO:0003700">
    <property type="term" value="F:DNA-binding transcription factor activity"/>
    <property type="evidence" value="ECO:0007669"/>
    <property type="project" value="InterPro"/>
</dbReference>
<dbReference type="InterPro" id="IPR018060">
    <property type="entry name" value="HTH_AraC"/>
</dbReference>
<dbReference type="EMBL" id="VLNR01000009">
    <property type="protein sequence ID" value="TSE10094.1"/>
    <property type="molecule type" value="Genomic_DNA"/>
</dbReference>
<proteinExistence type="predicted"/>
<feature type="repeat" description="TPR" evidence="2">
    <location>
        <begin position="107"/>
        <end position="140"/>
    </location>
</feature>
<dbReference type="GO" id="GO:0043565">
    <property type="term" value="F:sequence-specific DNA binding"/>
    <property type="evidence" value="ECO:0007669"/>
    <property type="project" value="InterPro"/>
</dbReference>
<evidence type="ECO:0000256" key="3">
    <source>
        <dbReference type="SAM" id="Phobius"/>
    </source>
</evidence>
<feature type="transmembrane region" description="Helical" evidence="3">
    <location>
        <begin position="383"/>
        <end position="403"/>
    </location>
</feature>
<dbReference type="PROSITE" id="PS50005">
    <property type="entry name" value="TPR"/>
    <property type="match status" value="1"/>
</dbReference>
<evidence type="ECO:0000256" key="2">
    <source>
        <dbReference type="PROSITE-ProRule" id="PRU00339"/>
    </source>
</evidence>
<keyword evidence="1" id="KW-0238">DNA-binding</keyword>
<keyword evidence="3" id="KW-0812">Transmembrane</keyword>
<organism evidence="6 7">
    <name type="scientific">Aquimarina algiphila</name>
    <dbReference type="NCBI Taxonomy" id="2047982"/>
    <lineage>
        <taxon>Bacteria</taxon>
        <taxon>Pseudomonadati</taxon>
        <taxon>Bacteroidota</taxon>
        <taxon>Flavobacteriia</taxon>
        <taxon>Flavobacteriales</taxon>
        <taxon>Flavobacteriaceae</taxon>
        <taxon>Aquimarina</taxon>
    </lineage>
</organism>
<reference evidence="6 7" key="1">
    <citation type="submission" date="2019-07" db="EMBL/GenBank/DDBJ databases">
        <title>The draft genome sequence of Aquimarina algiphila M91.</title>
        <authorList>
            <person name="Meng X."/>
        </authorList>
    </citation>
    <scope>NUCLEOTIDE SEQUENCE [LARGE SCALE GENOMIC DNA]</scope>
    <source>
        <strain evidence="6 7">M91</strain>
    </source>
</reference>
<dbReference type="PANTHER" id="PTHR43280:SF34">
    <property type="entry name" value="ARAC-FAMILY TRANSCRIPTIONAL REGULATOR"/>
    <property type="match status" value="1"/>
</dbReference>
<gene>
    <name evidence="6" type="ORF">FOF46_06090</name>
</gene>
<dbReference type="InterPro" id="IPR019734">
    <property type="entry name" value="TPR_rpt"/>
</dbReference>
<dbReference type="Pfam" id="PF12833">
    <property type="entry name" value="HTH_18"/>
    <property type="match status" value="1"/>
</dbReference>
<evidence type="ECO:0000256" key="4">
    <source>
        <dbReference type="SAM" id="SignalP"/>
    </source>
</evidence>
<keyword evidence="7" id="KW-1185">Reference proteome</keyword>
<evidence type="ECO:0000259" key="5">
    <source>
        <dbReference type="PROSITE" id="PS01124"/>
    </source>
</evidence>
<sequence>MCKSFYIVAILLFYQIQSITAYQNTEKTLDDSYKFLLNKFYENEVDSVIAVGYANKYLSKAKKEKDTLRIADGYYFLSSISTGETSIKYCDTIIAITKNHQTESYPTYAYLNKALKYFDMGNFKKAFDYYLKVYDETEKYNNIFLQYSCKKNIGILKAILGENETALVTLRECYAFYSKYKEKAPNDYLTTLFALSESYNFNKVLDSASMINRIGYKESIELKAEQFTCYFVLNEGINQFSKSNYTVAKDSLAKAITDLELNGDKTNLGQAHFYLGKTLSSLDFEEEAIEEHKKADKIFQGVTQIIPENRENHEILISYYKSINDTDSQLEYIEKLLRVDSVLNSNYKYLIKNVVQNYDTPRLLSEKQKIIDSLKGDKKSSTIIIFFLVILSMMSSVFLVFNYRKKKRYKQRFDELYNSSSANKKNQKTLSTTSVDSIGISEDIANKILNDLDEFERKQEFLKPSITTNELAKKMNTNSKYLSRVINHYKKKSFIVYINELRIDYCIEKLKTDKKFMNYTIKAIAREIGFNSTDAFSKSFYKIKKIQPSYFIRELEKQQRN</sequence>
<dbReference type="SMART" id="SM00342">
    <property type="entry name" value="HTH_ARAC"/>
    <property type="match status" value="1"/>
</dbReference>
<keyword evidence="3" id="KW-1133">Transmembrane helix</keyword>
<feature type="domain" description="HTH araC/xylS-type" evidence="5">
    <location>
        <begin position="442"/>
        <end position="554"/>
    </location>
</feature>
<dbReference type="Gene3D" id="1.10.10.60">
    <property type="entry name" value="Homeodomain-like"/>
    <property type="match status" value="2"/>
</dbReference>
<dbReference type="PANTHER" id="PTHR43280">
    <property type="entry name" value="ARAC-FAMILY TRANSCRIPTIONAL REGULATOR"/>
    <property type="match status" value="1"/>
</dbReference>
<dbReference type="SUPFAM" id="SSF48452">
    <property type="entry name" value="TPR-like"/>
    <property type="match status" value="1"/>
</dbReference>
<dbReference type="AlphaFoldDB" id="A0A554VNX1"/>
<dbReference type="PROSITE" id="PS01124">
    <property type="entry name" value="HTH_ARAC_FAMILY_2"/>
    <property type="match status" value="1"/>
</dbReference>
<keyword evidence="4" id="KW-0732">Signal</keyword>
<dbReference type="Gene3D" id="1.25.40.10">
    <property type="entry name" value="Tetratricopeptide repeat domain"/>
    <property type="match status" value="2"/>
</dbReference>
<dbReference type="InterPro" id="IPR011990">
    <property type="entry name" value="TPR-like_helical_dom_sf"/>
</dbReference>